<feature type="transmembrane region" description="Helical" evidence="2">
    <location>
        <begin position="74"/>
        <end position="92"/>
    </location>
</feature>
<dbReference type="CDD" id="cd03392">
    <property type="entry name" value="PAP2_like_2"/>
    <property type="match status" value="1"/>
</dbReference>
<dbReference type="Proteomes" id="UP000576393">
    <property type="component" value="Unassembled WGS sequence"/>
</dbReference>
<feature type="transmembrane region" description="Helical" evidence="2">
    <location>
        <begin position="139"/>
        <end position="159"/>
    </location>
</feature>
<dbReference type="RefSeq" id="WP_179822398.1">
    <property type="nucleotide sequence ID" value="NZ_JACCCO010000001.1"/>
</dbReference>
<feature type="region of interest" description="Disordered" evidence="1">
    <location>
        <begin position="226"/>
        <end position="247"/>
    </location>
</feature>
<dbReference type="AlphaFoldDB" id="A0A852V0M3"/>
<keyword evidence="4" id="KW-0378">Hydrolase</keyword>
<evidence type="ECO:0000256" key="2">
    <source>
        <dbReference type="SAM" id="Phobius"/>
    </source>
</evidence>
<gene>
    <name evidence="4" type="ORF">HDA43_003675</name>
</gene>
<feature type="transmembrane region" description="Helical" evidence="2">
    <location>
        <begin position="197"/>
        <end position="216"/>
    </location>
</feature>
<proteinExistence type="predicted"/>
<dbReference type="Gene3D" id="1.20.144.10">
    <property type="entry name" value="Phosphatidic acid phosphatase type 2/haloperoxidase"/>
    <property type="match status" value="1"/>
</dbReference>
<keyword evidence="2" id="KW-0812">Transmembrane</keyword>
<dbReference type="PANTHER" id="PTHR14969">
    <property type="entry name" value="SPHINGOSINE-1-PHOSPHATE PHOSPHOHYDROLASE"/>
    <property type="match status" value="1"/>
</dbReference>
<dbReference type="SUPFAM" id="SSF48317">
    <property type="entry name" value="Acid phosphatase/Vanadium-dependent haloperoxidase"/>
    <property type="match status" value="1"/>
</dbReference>
<feature type="transmembrane region" description="Helical" evidence="2">
    <location>
        <begin position="99"/>
        <end position="119"/>
    </location>
</feature>
<evidence type="ECO:0000256" key="1">
    <source>
        <dbReference type="SAM" id="MobiDB-lite"/>
    </source>
</evidence>
<evidence type="ECO:0000313" key="4">
    <source>
        <dbReference type="EMBL" id="NYF41516.1"/>
    </source>
</evidence>
<dbReference type="SMART" id="SM00014">
    <property type="entry name" value="acidPPc"/>
    <property type="match status" value="1"/>
</dbReference>
<keyword evidence="5" id="KW-1185">Reference proteome</keyword>
<feature type="transmembrane region" description="Helical" evidence="2">
    <location>
        <begin position="12"/>
        <end position="33"/>
    </location>
</feature>
<sequence>MSKTSIDFKNAARLILLPLVLMAALTIGVGLLITKVLQTTTLIANDEGVNAAMTKDRNAFWNSLTDTFTAFSDMPTIIAGTAVLIIVFRLAFKRWNESAFLTLAVFSQSAIFLLATVFAQRKRPEVQHLDPAPPTSSFPSGHTSAAVAFYCGLALILTLHTHRYKILNVLWWAVGLGIPLMIAYSRMYRGMHHLTDVSWGLLLGLVCVAVAANALLRRRPLGGERPVITQDTTKNGAGRTTKNTVTT</sequence>
<dbReference type="PANTHER" id="PTHR14969:SF13">
    <property type="entry name" value="AT30094P"/>
    <property type="match status" value="1"/>
</dbReference>
<dbReference type="EC" id="3.6.1.27" evidence="4"/>
<dbReference type="EMBL" id="JACCCO010000001">
    <property type="protein sequence ID" value="NYF41516.1"/>
    <property type="molecule type" value="Genomic_DNA"/>
</dbReference>
<evidence type="ECO:0000313" key="5">
    <source>
        <dbReference type="Proteomes" id="UP000576393"/>
    </source>
</evidence>
<accession>A0A852V0M3</accession>
<protein>
    <submittedName>
        <fullName evidence="4">Undecaprenyl-diphosphatase</fullName>
        <ecNumber evidence="4">3.6.1.27</ecNumber>
    </submittedName>
</protein>
<dbReference type="GO" id="GO:0050380">
    <property type="term" value="F:undecaprenyl-diphosphatase activity"/>
    <property type="evidence" value="ECO:0007669"/>
    <property type="project" value="UniProtKB-EC"/>
</dbReference>
<keyword evidence="2" id="KW-1133">Transmembrane helix</keyword>
<dbReference type="Pfam" id="PF01569">
    <property type="entry name" value="PAP2"/>
    <property type="match status" value="1"/>
</dbReference>
<name>A0A852V0M3_9ACTN</name>
<organism evidence="4 5">
    <name type="scientific">Streptosporangium sandarakinum</name>
    <dbReference type="NCBI Taxonomy" id="1260955"/>
    <lineage>
        <taxon>Bacteria</taxon>
        <taxon>Bacillati</taxon>
        <taxon>Actinomycetota</taxon>
        <taxon>Actinomycetes</taxon>
        <taxon>Streptosporangiales</taxon>
        <taxon>Streptosporangiaceae</taxon>
        <taxon>Streptosporangium</taxon>
    </lineage>
</organism>
<comment type="caution">
    <text evidence="4">The sequence shown here is derived from an EMBL/GenBank/DDBJ whole genome shotgun (WGS) entry which is preliminary data.</text>
</comment>
<dbReference type="InterPro" id="IPR000326">
    <property type="entry name" value="PAP2/HPO"/>
</dbReference>
<feature type="transmembrane region" description="Helical" evidence="2">
    <location>
        <begin position="166"/>
        <end position="185"/>
    </location>
</feature>
<evidence type="ECO:0000259" key="3">
    <source>
        <dbReference type="SMART" id="SM00014"/>
    </source>
</evidence>
<feature type="compositionally biased region" description="Polar residues" evidence="1">
    <location>
        <begin position="229"/>
        <end position="247"/>
    </location>
</feature>
<reference evidence="4 5" key="1">
    <citation type="submission" date="2020-07" db="EMBL/GenBank/DDBJ databases">
        <title>Sequencing the genomes of 1000 actinobacteria strains.</title>
        <authorList>
            <person name="Klenk H.-P."/>
        </authorList>
    </citation>
    <scope>NUCLEOTIDE SEQUENCE [LARGE SCALE GENOMIC DNA]</scope>
    <source>
        <strain evidence="4 5">DSM 45763</strain>
    </source>
</reference>
<feature type="domain" description="Phosphatidic acid phosphatase type 2/haloperoxidase" evidence="3">
    <location>
        <begin position="98"/>
        <end position="212"/>
    </location>
</feature>
<keyword evidence="2" id="KW-0472">Membrane</keyword>
<dbReference type="InterPro" id="IPR036938">
    <property type="entry name" value="PAP2/HPO_sf"/>
</dbReference>